<dbReference type="Pfam" id="PF02719">
    <property type="entry name" value="Polysacc_synt_2"/>
    <property type="match status" value="1"/>
</dbReference>
<dbReference type="SUPFAM" id="SSF51735">
    <property type="entry name" value="NAD(P)-binding Rossmann-fold domains"/>
    <property type="match status" value="1"/>
</dbReference>
<evidence type="ECO:0000313" key="3">
    <source>
        <dbReference type="EMBL" id="GKT29944.1"/>
    </source>
</evidence>
<organism evidence="3 4">
    <name type="scientific">Aduncisulcus paluster</name>
    <dbReference type="NCBI Taxonomy" id="2918883"/>
    <lineage>
        <taxon>Eukaryota</taxon>
        <taxon>Metamonada</taxon>
        <taxon>Carpediemonas-like organisms</taxon>
        <taxon>Aduncisulcus</taxon>
    </lineage>
</organism>
<gene>
    <name evidence="3" type="ORF">ADUPG1_001308</name>
</gene>
<keyword evidence="4" id="KW-1185">Reference proteome</keyword>
<evidence type="ECO:0000259" key="2">
    <source>
        <dbReference type="Pfam" id="PF02719"/>
    </source>
</evidence>
<name>A0ABQ5KBL8_9EUKA</name>
<dbReference type="InterPro" id="IPR036291">
    <property type="entry name" value="NAD(P)-bd_dom_sf"/>
</dbReference>
<dbReference type="EMBL" id="BQXS01001005">
    <property type="protein sequence ID" value="GKT29944.1"/>
    <property type="molecule type" value="Genomic_DNA"/>
</dbReference>
<dbReference type="Gene3D" id="3.40.50.720">
    <property type="entry name" value="NAD(P)-binding Rossmann-like Domain"/>
    <property type="match status" value="1"/>
</dbReference>
<dbReference type="PANTHER" id="PTHR43318">
    <property type="entry name" value="UDP-N-ACETYLGLUCOSAMINE 4,6-DEHYDRATASE"/>
    <property type="match status" value="1"/>
</dbReference>
<dbReference type="Proteomes" id="UP001057375">
    <property type="component" value="Unassembled WGS sequence"/>
</dbReference>
<sequence>MRSEKIMVNVHYLPVHLMTLYRRELGTGEGFFKNKRVLITGGTGTFGRKCAEVLLREYGVGTVIIFSRDEHKQRKMSEELGPLDGRIRFFIGDIRDKKRLHRALNG</sequence>
<dbReference type="InterPro" id="IPR003869">
    <property type="entry name" value="Polysac_CapD-like"/>
</dbReference>
<evidence type="ECO:0000256" key="1">
    <source>
        <dbReference type="ARBA" id="ARBA00007430"/>
    </source>
</evidence>
<feature type="domain" description="Polysaccharide biosynthesis protein CapD-like" evidence="2">
    <location>
        <begin position="37"/>
        <end position="105"/>
    </location>
</feature>
<accession>A0ABQ5KBL8</accession>
<reference evidence="3" key="1">
    <citation type="submission" date="2022-03" db="EMBL/GenBank/DDBJ databases">
        <title>Draft genome sequence of Aduncisulcus paluster, a free-living microaerophilic Fornicata.</title>
        <authorList>
            <person name="Yuyama I."/>
            <person name="Kume K."/>
            <person name="Tamura T."/>
            <person name="Inagaki Y."/>
            <person name="Hashimoto T."/>
        </authorList>
    </citation>
    <scope>NUCLEOTIDE SEQUENCE</scope>
    <source>
        <strain evidence="3">NY0171</strain>
    </source>
</reference>
<evidence type="ECO:0000313" key="4">
    <source>
        <dbReference type="Proteomes" id="UP001057375"/>
    </source>
</evidence>
<proteinExistence type="inferred from homology"/>
<feature type="non-terminal residue" evidence="3">
    <location>
        <position position="106"/>
    </location>
</feature>
<protein>
    <recommendedName>
        <fullName evidence="2">Polysaccharide biosynthesis protein CapD-like domain-containing protein</fullName>
    </recommendedName>
</protein>
<dbReference type="InterPro" id="IPR051203">
    <property type="entry name" value="Polysaccharide_Synthase-Rel"/>
</dbReference>
<comment type="caution">
    <text evidence="3">The sequence shown here is derived from an EMBL/GenBank/DDBJ whole genome shotgun (WGS) entry which is preliminary data.</text>
</comment>
<comment type="similarity">
    <text evidence="1">Belongs to the polysaccharide synthase family.</text>
</comment>
<dbReference type="PANTHER" id="PTHR43318:SF2">
    <property type="entry name" value="UDP-N-ACETYLGLUCOSAMINE 4,6-DEHYDRATASE (INVERTING)"/>
    <property type="match status" value="1"/>
</dbReference>